<evidence type="ECO:0000256" key="1">
    <source>
        <dbReference type="ARBA" id="ARBA00004417"/>
    </source>
</evidence>
<evidence type="ECO:0000313" key="15">
    <source>
        <dbReference type="Proteomes" id="UP000314011"/>
    </source>
</evidence>
<evidence type="ECO:0000256" key="7">
    <source>
        <dbReference type="ARBA" id="ARBA00022741"/>
    </source>
</evidence>
<dbReference type="SUPFAM" id="SSF161098">
    <property type="entry name" value="MetI-like"/>
    <property type="match status" value="1"/>
</dbReference>
<feature type="domain" description="ABC transporter" evidence="12">
    <location>
        <begin position="303"/>
        <end position="554"/>
    </location>
</feature>
<dbReference type="CDD" id="cd03257">
    <property type="entry name" value="ABC_NikE_OppD_transporters"/>
    <property type="match status" value="1"/>
</dbReference>
<evidence type="ECO:0000256" key="6">
    <source>
        <dbReference type="ARBA" id="ARBA00022692"/>
    </source>
</evidence>
<keyword evidence="8 14" id="KW-0067">ATP-binding</keyword>
<dbReference type="GO" id="GO:0005886">
    <property type="term" value="C:plasma membrane"/>
    <property type="evidence" value="ECO:0007669"/>
    <property type="project" value="UniProtKB-SubCell"/>
</dbReference>
<keyword evidence="9 11" id="KW-1133">Transmembrane helix</keyword>
<evidence type="ECO:0000256" key="3">
    <source>
        <dbReference type="ARBA" id="ARBA00005417"/>
    </source>
</evidence>
<comment type="similarity">
    <text evidence="11">Belongs to the binding-protein-dependent transport system permease family.</text>
</comment>
<dbReference type="Pfam" id="PF00005">
    <property type="entry name" value="ABC_tran"/>
    <property type="match status" value="1"/>
</dbReference>
<evidence type="ECO:0000256" key="8">
    <source>
        <dbReference type="ARBA" id="ARBA00022840"/>
    </source>
</evidence>
<name>A0A5C5GE89_9RHOB</name>
<dbReference type="Pfam" id="PF08352">
    <property type="entry name" value="oligo_HPY"/>
    <property type="match status" value="1"/>
</dbReference>
<dbReference type="Gene3D" id="1.10.3720.10">
    <property type="entry name" value="MetI-like"/>
    <property type="match status" value="1"/>
</dbReference>
<dbReference type="InterPro" id="IPR050388">
    <property type="entry name" value="ABC_Ni/Peptide_Import"/>
</dbReference>
<evidence type="ECO:0000256" key="10">
    <source>
        <dbReference type="ARBA" id="ARBA00023136"/>
    </source>
</evidence>
<dbReference type="InterPro" id="IPR025966">
    <property type="entry name" value="OppC_N"/>
</dbReference>
<dbReference type="SMART" id="SM00382">
    <property type="entry name" value="AAA"/>
    <property type="match status" value="1"/>
</dbReference>
<evidence type="ECO:0000256" key="5">
    <source>
        <dbReference type="ARBA" id="ARBA00022475"/>
    </source>
</evidence>
<dbReference type="OrthoDB" id="7957282at2"/>
<dbReference type="Gene3D" id="3.40.50.300">
    <property type="entry name" value="P-loop containing nucleotide triphosphate hydrolases"/>
    <property type="match status" value="1"/>
</dbReference>
<evidence type="ECO:0000313" key="14">
    <source>
        <dbReference type="EMBL" id="TNY33082.1"/>
    </source>
</evidence>
<dbReference type="Proteomes" id="UP000314011">
    <property type="component" value="Unassembled WGS sequence"/>
</dbReference>
<evidence type="ECO:0000259" key="12">
    <source>
        <dbReference type="PROSITE" id="PS50893"/>
    </source>
</evidence>
<protein>
    <submittedName>
        <fullName evidence="14">Dipeptide/oligopeptide/nickel ABC transporter permease/ATP-binding protein</fullName>
    </submittedName>
</protein>
<comment type="caution">
    <text evidence="14">The sequence shown here is derived from an EMBL/GenBank/DDBJ whole genome shotgun (WGS) entry which is preliminary data.</text>
</comment>
<dbReference type="PROSITE" id="PS50893">
    <property type="entry name" value="ABC_TRANSPORTER_2"/>
    <property type="match status" value="1"/>
</dbReference>
<comment type="similarity">
    <text evidence="3">Belongs to the ABC transporter superfamily.</text>
</comment>
<keyword evidence="4 11" id="KW-0813">Transport</keyword>
<dbReference type="GO" id="GO:0005524">
    <property type="term" value="F:ATP binding"/>
    <property type="evidence" value="ECO:0007669"/>
    <property type="project" value="UniProtKB-KW"/>
</dbReference>
<evidence type="ECO:0000256" key="2">
    <source>
        <dbReference type="ARBA" id="ARBA00004651"/>
    </source>
</evidence>
<keyword evidence="6 11" id="KW-0812">Transmembrane</keyword>
<evidence type="ECO:0000256" key="9">
    <source>
        <dbReference type="ARBA" id="ARBA00022989"/>
    </source>
</evidence>
<proteinExistence type="inferred from homology"/>
<dbReference type="NCBIfam" id="TIGR01727">
    <property type="entry name" value="oligo_HPY"/>
    <property type="match status" value="1"/>
</dbReference>
<dbReference type="CDD" id="cd06261">
    <property type="entry name" value="TM_PBP2"/>
    <property type="match status" value="1"/>
</dbReference>
<dbReference type="PROSITE" id="PS00211">
    <property type="entry name" value="ABC_TRANSPORTER_1"/>
    <property type="match status" value="1"/>
</dbReference>
<organism evidence="14 15">
    <name type="scientific">Pelagovum pacificum</name>
    <dbReference type="NCBI Taxonomy" id="2588711"/>
    <lineage>
        <taxon>Bacteria</taxon>
        <taxon>Pseudomonadati</taxon>
        <taxon>Pseudomonadota</taxon>
        <taxon>Alphaproteobacteria</taxon>
        <taxon>Rhodobacterales</taxon>
        <taxon>Paracoccaceae</taxon>
        <taxon>Pelagovum</taxon>
    </lineage>
</organism>
<dbReference type="Pfam" id="PF00528">
    <property type="entry name" value="BPD_transp_1"/>
    <property type="match status" value="1"/>
</dbReference>
<comment type="subcellular location">
    <subcellularLocation>
        <location evidence="1">Cell inner membrane</location>
        <topology evidence="1">Peripheral membrane protein</topology>
    </subcellularLocation>
    <subcellularLocation>
        <location evidence="2 11">Cell membrane</location>
        <topology evidence="2 11">Multi-pass membrane protein</topology>
    </subcellularLocation>
</comment>
<dbReference type="InterPro" id="IPR017871">
    <property type="entry name" value="ABC_transporter-like_CS"/>
</dbReference>
<keyword evidence="10 11" id="KW-0472">Membrane</keyword>
<evidence type="ECO:0000256" key="4">
    <source>
        <dbReference type="ARBA" id="ARBA00022448"/>
    </source>
</evidence>
<dbReference type="AlphaFoldDB" id="A0A5C5GE89"/>
<keyword evidence="7" id="KW-0547">Nucleotide-binding</keyword>
<dbReference type="PANTHER" id="PTHR43297:SF2">
    <property type="entry name" value="DIPEPTIDE TRANSPORT ATP-BINDING PROTEIN DPPD"/>
    <property type="match status" value="1"/>
</dbReference>
<keyword evidence="15" id="KW-1185">Reference proteome</keyword>
<dbReference type="GO" id="GO:0055085">
    <property type="term" value="P:transmembrane transport"/>
    <property type="evidence" value="ECO:0007669"/>
    <property type="project" value="InterPro"/>
</dbReference>
<reference evidence="14 15" key="1">
    <citation type="submission" date="2019-06" db="EMBL/GenBank/DDBJ databases">
        <title>Genome of new Rhodobacteraceae sp. SM1903.</title>
        <authorList>
            <person name="Ren X."/>
        </authorList>
    </citation>
    <scope>NUCLEOTIDE SEQUENCE [LARGE SCALE GENOMIC DNA]</scope>
    <source>
        <strain evidence="14 15">SM1903</strain>
    </source>
</reference>
<dbReference type="RefSeq" id="WP_140193765.1">
    <property type="nucleotide sequence ID" value="NZ_CP065915.1"/>
</dbReference>
<evidence type="ECO:0000256" key="11">
    <source>
        <dbReference type="RuleBase" id="RU363032"/>
    </source>
</evidence>
<feature type="transmembrane region" description="Helical" evidence="11">
    <location>
        <begin position="78"/>
        <end position="102"/>
    </location>
</feature>
<dbReference type="InterPro" id="IPR035906">
    <property type="entry name" value="MetI-like_sf"/>
</dbReference>
<dbReference type="InterPro" id="IPR003593">
    <property type="entry name" value="AAA+_ATPase"/>
</dbReference>
<dbReference type="PROSITE" id="PS50928">
    <property type="entry name" value="ABC_TM1"/>
    <property type="match status" value="1"/>
</dbReference>
<dbReference type="InterPro" id="IPR013563">
    <property type="entry name" value="Oligopep_ABC_C"/>
</dbReference>
<dbReference type="EMBL" id="VFFF01000001">
    <property type="protein sequence ID" value="TNY33082.1"/>
    <property type="molecule type" value="Genomic_DNA"/>
</dbReference>
<feature type="domain" description="ABC transmembrane type-1" evidence="13">
    <location>
        <begin position="74"/>
        <end position="263"/>
    </location>
</feature>
<accession>A0A5C5GE89</accession>
<dbReference type="FunFam" id="3.40.50.300:FF:000016">
    <property type="entry name" value="Oligopeptide ABC transporter ATP-binding component"/>
    <property type="match status" value="1"/>
</dbReference>
<sequence length="627" mass="66589">MKTLQLIARNRLALAGGIILILVVVLALITPLLPLKAPNATDPANKNAFFGESGYLLGSDHLGRDILSRLLWGTRVSLAIGFISAVIAAVVGAAIGIIAGYAGGRTDNLLMRAIDMIMGFPYILLALAIVAALGPGLMNALIAVAAVNVPFFARNIRGVTVGLAHKEFVDAARLAGMSHARIILFEILPNVVPVIVVAASTTVGWMILETAGLSFLGLGSQPPDSDLGSMLGLAKDSLISDPHVSYPPGLMILIIVMSINLLGDGIRDALDPRLRSGALSRPMAATTVERKAPAPEPRESGVLTLTDIETQFHVGKRVFKAVNEVSLHVAPGECLGLIGESGSGKSVTALSVMGLVASPPGVITGGSARYKDEELIGADYGKLRSLRGDRVAYIFQDPLATLHPLYKVGDQLIEAIKVHHGIGRGEARKRAIQLLKDVRIPNAESRIDTYPHEMSGGMRQRVGIAMALANDPDVIIADEPTTALDVTVQAQILSLLSDLRKSRGLAIIFITHDFGVVAQLCDRAAVMYAGRIVEEGTTDQILNNPRHPYTARLMACVPELGEGKRRLEAIPGLPPAVDKLPEGCAFADRCHKVQADCRSGEIPLAKVGNHRARCLHPVERQATEAAQ</sequence>
<keyword evidence="5" id="KW-1003">Cell membrane</keyword>
<dbReference type="Pfam" id="PF12911">
    <property type="entry name" value="OppC_N"/>
    <property type="match status" value="1"/>
</dbReference>
<dbReference type="GO" id="GO:0015833">
    <property type="term" value="P:peptide transport"/>
    <property type="evidence" value="ECO:0007669"/>
    <property type="project" value="InterPro"/>
</dbReference>
<dbReference type="InterPro" id="IPR003439">
    <property type="entry name" value="ABC_transporter-like_ATP-bd"/>
</dbReference>
<dbReference type="SUPFAM" id="SSF52540">
    <property type="entry name" value="P-loop containing nucleoside triphosphate hydrolases"/>
    <property type="match status" value="1"/>
</dbReference>
<dbReference type="InterPro" id="IPR027417">
    <property type="entry name" value="P-loop_NTPase"/>
</dbReference>
<dbReference type="PANTHER" id="PTHR43297">
    <property type="entry name" value="OLIGOPEPTIDE TRANSPORT ATP-BINDING PROTEIN APPD"/>
    <property type="match status" value="1"/>
</dbReference>
<dbReference type="GO" id="GO:0016887">
    <property type="term" value="F:ATP hydrolysis activity"/>
    <property type="evidence" value="ECO:0007669"/>
    <property type="project" value="InterPro"/>
</dbReference>
<dbReference type="InterPro" id="IPR000515">
    <property type="entry name" value="MetI-like"/>
</dbReference>
<evidence type="ECO:0000259" key="13">
    <source>
        <dbReference type="PROSITE" id="PS50928"/>
    </source>
</evidence>
<gene>
    <name evidence="14" type="ORF">FHY64_07320</name>
</gene>
<feature type="transmembrane region" description="Helical" evidence="11">
    <location>
        <begin position="12"/>
        <end position="33"/>
    </location>
</feature>